<reference evidence="11 12" key="1">
    <citation type="submission" date="2017-12" db="EMBL/GenBank/DDBJ databases">
        <title>Genome Sequence of a Multidrug-Resistant Candida haemulonii Isolate from a Patient with Chronic Leg Ulcers in Israel.</title>
        <authorList>
            <person name="Chow N.A."/>
            <person name="Gade L."/>
            <person name="Batra D."/>
            <person name="Rowe L.A."/>
            <person name="Ben-Ami R."/>
            <person name="Loparev V.N."/>
            <person name="Litvintseva A.P."/>
        </authorList>
    </citation>
    <scope>NUCLEOTIDE SEQUENCE [LARGE SCALE GENOMIC DNA]</scope>
    <source>
        <strain evidence="11 12">B11899</strain>
    </source>
</reference>
<dbReference type="PROSITE" id="PS00028">
    <property type="entry name" value="ZINC_FINGER_C2H2_1"/>
    <property type="match status" value="1"/>
</dbReference>
<feature type="compositionally biased region" description="Basic and acidic residues" evidence="9">
    <location>
        <begin position="157"/>
        <end position="167"/>
    </location>
</feature>
<feature type="transmembrane region" description="Helical" evidence="8">
    <location>
        <begin position="90"/>
        <end position="111"/>
    </location>
</feature>
<dbReference type="Pfam" id="PF02535">
    <property type="entry name" value="Zip"/>
    <property type="match status" value="1"/>
</dbReference>
<feature type="transmembrane region" description="Helical" evidence="8">
    <location>
        <begin position="277"/>
        <end position="297"/>
    </location>
</feature>
<dbReference type="OrthoDB" id="448280at2759"/>
<keyword evidence="3 8" id="KW-0813">Transport</keyword>
<evidence type="ECO:0000256" key="7">
    <source>
        <dbReference type="ARBA" id="ARBA00023136"/>
    </source>
</evidence>
<feature type="transmembrane region" description="Helical" evidence="8">
    <location>
        <begin position="212"/>
        <end position="237"/>
    </location>
</feature>
<dbReference type="Proteomes" id="UP000244309">
    <property type="component" value="Unassembled WGS sequence"/>
</dbReference>
<feature type="domain" description="C2H2-type" evidence="10">
    <location>
        <begin position="126"/>
        <end position="147"/>
    </location>
</feature>
<dbReference type="VEuPathDB" id="FungiDB:CXQ85_003394"/>
<comment type="subcellular location">
    <subcellularLocation>
        <location evidence="1 8">Membrane</location>
        <topology evidence="1 8">Multi-pass membrane protein</topology>
    </subcellularLocation>
</comment>
<dbReference type="InterPro" id="IPR003689">
    <property type="entry name" value="ZIP"/>
</dbReference>
<evidence type="ECO:0000313" key="11">
    <source>
        <dbReference type="EMBL" id="PVH19548.1"/>
    </source>
</evidence>
<protein>
    <recommendedName>
        <fullName evidence="10">C2H2-type domain-containing protein</fullName>
    </recommendedName>
</protein>
<dbReference type="GO" id="GO:0000007">
    <property type="term" value="F:low-affinity zinc ion transmembrane transporter activity"/>
    <property type="evidence" value="ECO:0007669"/>
    <property type="project" value="TreeGrafter"/>
</dbReference>
<evidence type="ECO:0000313" key="12">
    <source>
        <dbReference type="Proteomes" id="UP000244309"/>
    </source>
</evidence>
<keyword evidence="4 8" id="KW-0812">Transmembrane</keyword>
<sequence>MGECSGADFVDEHMELRVASVFIVLVLSAIGVFFPLLGLKNHIFHIPKILLFAVRFFGSGVIVATAFIHLLGDASEYLSEPCLGGIWQEYPWATAFCLMGVWIMFTIELCVSEYVKHKGLKRSDGCSGCAELVLDEDSAEPHTDPYHQSRRPSSHSHPAEQHSHSHQLEDLGASKSVQFAAAEKMNTSSSETLERDMEAATASDLSESTYRVLVSIFILEFGIVFHSVFVGLSLAIAQDEFRTLLVAISFHQFFEGMGLGARFAGAIWPKNQHWVPWALGLAFALTTPTGVAVGLGVRHTYSEDSREALLTVGIFNSFCSGILIYNGLVDLMSQDFIHGDFLRACRWKKVAFAYSMLTLGCLLMALIGKWA</sequence>
<dbReference type="GeneID" id="37008725"/>
<dbReference type="PANTHER" id="PTHR11040:SF69">
    <property type="entry name" value="ZINC-REGULATED TRANSPORTER 2"/>
    <property type="match status" value="1"/>
</dbReference>
<comment type="similarity">
    <text evidence="2 8">Belongs to the ZIP transporter (TC 2.A.5) family.</text>
</comment>
<dbReference type="GO" id="GO:0005886">
    <property type="term" value="C:plasma membrane"/>
    <property type="evidence" value="ECO:0007669"/>
    <property type="project" value="TreeGrafter"/>
</dbReference>
<feature type="transmembrane region" description="Helical" evidence="8">
    <location>
        <begin position="350"/>
        <end position="368"/>
    </location>
</feature>
<evidence type="ECO:0000256" key="6">
    <source>
        <dbReference type="ARBA" id="ARBA00023065"/>
    </source>
</evidence>
<dbReference type="GO" id="GO:0071578">
    <property type="term" value="P:zinc ion import across plasma membrane"/>
    <property type="evidence" value="ECO:0007669"/>
    <property type="project" value="TreeGrafter"/>
</dbReference>
<evidence type="ECO:0000256" key="8">
    <source>
        <dbReference type="RuleBase" id="RU362088"/>
    </source>
</evidence>
<name>A0A2V1ANX0_9ASCO</name>
<feature type="transmembrane region" description="Helical" evidence="8">
    <location>
        <begin position="18"/>
        <end position="37"/>
    </location>
</feature>
<evidence type="ECO:0000256" key="9">
    <source>
        <dbReference type="SAM" id="MobiDB-lite"/>
    </source>
</evidence>
<dbReference type="InterPro" id="IPR013087">
    <property type="entry name" value="Znf_C2H2_type"/>
</dbReference>
<dbReference type="RefSeq" id="XP_025340488.1">
    <property type="nucleotide sequence ID" value="XM_025487040.1"/>
</dbReference>
<evidence type="ECO:0000256" key="4">
    <source>
        <dbReference type="ARBA" id="ARBA00022692"/>
    </source>
</evidence>
<accession>A0A2V1ANX0</accession>
<feature type="transmembrane region" description="Helical" evidence="8">
    <location>
        <begin position="49"/>
        <end position="70"/>
    </location>
</feature>
<dbReference type="AlphaFoldDB" id="A0A2V1ANX0"/>
<evidence type="ECO:0000256" key="3">
    <source>
        <dbReference type="ARBA" id="ARBA00022448"/>
    </source>
</evidence>
<feature type="region of interest" description="Disordered" evidence="9">
    <location>
        <begin position="139"/>
        <end position="167"/>
    </location>
</feature>
<comment type="caution">
    <text evidence="11">The sequence shown here is derived from an EMBL/GenBank/DDBJ whole genome shotgun (WGS) entry which is preliminary data.</text>
</comment>
<organism evidence="11 12">
    <name type="scientific">Candidozyma haemuli</name>
    <dbReference type="NCBI Taxonomy" id="45357"/>
    <lineage>
        <taxon>Eukaryota</taxon>
        <taxon>Fungi</taxon>
        <taxon>Dikarya</taxon>
        <taxon>Ascomycota</taxon>
        <taxon>Saccharomycotina</taxon>
        <taxon>Pichiomycetes</taxon>
        <taxon>Metschnikowiaceae</taxon>
        <taxon>Candidozyma</taxon>
    </lineage>
</organism>
<evidence type="ECO:0000256" key="1">
    <source>
        <dbReference type="ARBA" id="ARBA00004141"/>
    </source>
</evidence>
<feature type="transmembrane region" description="Helical" evidence="8">
    <location>
        <begin position="309"/>
        <end position="329"/>
    </location>
</feature>
<dbReference type="PANTHER" id="PTHR11040">
    <property type="entry name" value="ZINC/IRON TRANSPORTER"/>
    <property type="match status" value="1"/>
</dbReference>
<proteinExistence type="inferred from homology"/>
<keyword evidence="5 8" id="KW-1133">Transmembrane helix</keyword>
<evidence type="ECO:0000256" key="2">
    <source>
        <dbReference type="ARBA" id="ARBA00006939"/>
    </source>
</evidence>
<dbReference type="EMBL" id="PKFO01000002">
    <property type="protein sequence ID" value="PVH19548.1"/>
    <property type="molecule type" value="Genomic_DNA"/>
</dbReference>
<feature type="transmembrane region" description="Helical" evidence="8">
    <location>
        <begin position="243"/>
        <end position="265"/>
    </location>
</feature>
<keyword evidence="6 8" id="KW-0406">Ion transport</keyword>
<keyword evidence="12" id="KW-1185">Reference proteome</keyword>
<evidence type="ECO:0000259" key="10">
    <source>
        <dbReference type="PROSITE" id="PS00028"/>
    </source>
</evidence>
<dbReference type="NCBIfam" id="TIGR00820">
    <property type="entry name" value="zip"/>
    <property type="match status" value="1"/>
</dbReference>
<dbReference type="InterPro" id="IPR004698">
    <property type="entry name" value="Zn/Fe_permease_fun/pln"/>
</dbReference>
<gene>
    <name evidence="11" type="ORF">CXQ85_003394</name>
</gene>
<evidence type="ECO:0000256" key="5">
    <source>
        <dbReference type="ARBA" id="ARBA00022989"/>
    </source>
</evidence>
<dbReference type="STRING" id="45357.A0A2V1ANX0"/>
<keyword evidence="7 8" id="KW-0472">Membrane</keyword>